<dbReference type="EMBL" id="JASBNA010000019">
    <property type="protein sequence ID" value="KAK7685696.1"/>
    <property type="molecule type" value="Genomic_DNA"/>
</dbReference>
<dbReference type="InterPro" id="IPR029058">
    <property type="entry name" value="AB_hydrolase_fold"/>
</dbReference>
<organism evidence="6 7">
    <name type="scientific">Cerrena zonata</name>
    <dbReference type="NCBI Taxonomy" id="2478898"/>
    <lineage>
        <taxon>Eukaryota</taxon>
        <taxon>Fungi</taxon>
        <taxon>Dikarya</taxon>
        <taxon>Basidiomycota</taxon>
        <taxon>Agaricomycotina</taxon>
        <taxon>Agaricomycetes</taxon>
        <taxon>Polyporales</taxon>
        <taxon>Cerrenaceae</taxon>
        <taxon>Cerrena</taxon>
    </lineage>
</organism>
<keyword evidence="3" id="KW-0645">Protease</keyword>
<evidence type="ECO:0000313" key="7">
    <source>
        <dbReference type="Proteomes" id="UP001385951"/>
    </source>
</evidence>
<evidence type="ECO:0000256" key="1">
    <source>
        <dbReference type="ARBA" id="ARBA00009431"/>
    </source>
</evidence>
<accession>A0AAW0G7S1</accession>
<dbReference type="GO" id="GO:0004185">
    <property type="term" value="F:serine-type carboxypeptidase activity"/>
    <property type="evidence" value="ECO:0007669"/>
    <property type="project" value="InterPro"/>
</dbReference>
<dbReference type="InterPro" id="IPR001563">
    <property type="entry name" value="Peptidase_S10"/>
</dbReference>
<evidence type="ECO:0000256" key="3">
    <source>
        <dbReference type="ARBA" id="ARBA00022670"/>
    </source>
</evidence>
<keyword evidence="5" id="KW-0325">Glycoprotein</keyword>
<dbReference type="SUPFAM" id="SSF53474">
    <property type="entry name" value="alpha/beta-Hydrolases"/>
    <property type="match status" value="1"/>
</dbReference>
<keyword evidence="7" id="KW-1185">Reference proteome</keyword>
<protein>
    <submittedName>
        <fullName evidence="6">Uncharacterized protein</fullName>
    </submittedName>
</protein>
<keyword evidence="2" id="KW-0121">Carboxypeptidase</keyword>
<name>A0AAW0G7S1_9APHY</name>
<comment type="similarity">
    <text evidence="1">Belongs to the peptidase S10 family.</text>
</comment>
<keyword evidence="4" id="KW-0378">Hydrolase</keyword>
<sequence>MTISWWVIAAQKLPSRTPTFGGIQGFSRKPSTVWTNDRGEFAGIVHQERNWTFALFSAAGHLVPLNQPENAFVFLREFILGNNQTGFFDGSNSVVGGENTSIFANNILPGQSGIAVGSGTTQSTVFYPSATVAAWDSFTQTAIPMPSGDSAALGKNGAENIVAWFWTEKIIGLWSVLWLAILTVL</sequence>
<proteinExistence type="inferred from homology"/>
<evidence type="ECO:0000256" key="2">
    <source>
        <dbReference type="ARBA" id="ARBA00022645"/>
    </source>
</evidence>
<dbReference type="Proteomes" id="UP001385951">
    <property type="component" value="Unassembled WGS sequence"/>
</dbReference>
<dbReference type="AlphaFoldDB" id="A0AAW0G7S1"/>
<evidence type="ECO:0000256" key="5">
    <source>
        <dbReference type="ARBA" id="ARBA00023180"/>
    </source>
</evidence>
<dbReference type="Pfam" id="PF00450">
    <property type="entry name" value="Peptidase_S10"/>
    <property type="match status" value="1"/>
</dbReference>
<evidence type="ECO:0000256" key="4">
    <source>
        <dbReference type="ARBA" id="ARBA00022801"/>
    </source>
</evidence>
<dbReference type="Gene3D" id="3.40.50.1820">
    <property type="entry name" value="alpha/beta hydrolase"/>
    <property type="match status" value="1"/>
</dbReference>
<dbReference type="GO" id="GO:0006508">
    <property type="term" value="P:proteolysis"/>
    <property type="evidence" value="ECO:0007669"/>
    <property type="project" value="UniProtKB-KW"/>
</dbReference>
<gene>
    <name evidence="6" type="ORF">QCA50_011040</name>
</gene>
<reference evidence="6 7" key="1">
    <citation type="submission" date="2022-09" db="EMBL/GenBank/DDBJ databases">
        <authorList>
            <person name="Palmer J.M."/>
        </authorList>
    </citation>
    <scope>NUCLEOTIDE SEQUENCE [LARGE SCALE GENOMIC DNA]</scope>
    <source>
        <strain evidence="6 7">DSM 7382</strain>
    </source>
</reference>
<comment type="caution">
    <text evidence="6">The sequence shown here is derived from an EMBL/GenBank/DDBJ whole genome shotgun (WGS) entry which is preliminary data.</text>
</comment>
<evidence type="ECO:0000313" key="6">
    <source>
        <dbReference type="EMBL" id="KAK7685696.1"/>
    </source>
</evidence>